<comment type="caution">
    <text evidence="1">The sequence shown here is derived from an EMBL/GenBank/DDBJ whole genome shotgun (WGS) entry which is preliminary data.</text>
</comment>
<accession>A0ABS9M3T8</accession>
<organism evidence="1 2">
    <name type="scientific">Sesame phyllody phytoplasma</name>
    <dbReference type="NCBI Taxonomy" id="420408"/>
    <lineage>
        <taxon>Bacteria</taxon>
        <taxon>Bacillati</taxon>
        <taxon>Mycoplasmatota</taxon>
        <taxon>Mollicutes</taxon>
        <taxon>Acholeplasmatales</taxon>
        <taxon>Acholeplasmataceae</taxon>
        <taxon>Candidatus Phytoplasma</taxon>
        <taxon>16SrII (Peanut WB group)</taxon>
    </lineage>
</organism>
<evidence type="ECO:0000313" key="2">
    <source>
        <dbReference type="Proteomes" id="UP001196848"/>
    </source>
</evidence>
<feature type="non-terminal residue" evidence="1">
    <location>
        <position position="1"/>
    </location>
</feature>
<sequence length="151" mass="19148">YKSIRIIKHYNEPFVPESHDQQEIDNKYFYNDNNQLFKITDKDDKVKIIYEYDNQNILRKKIKFYFNYNGDCYKNVFIYKYNTQNQKIYKIYQELIKPNKSIFRFFKPEKHIKYQNNMYYEYKYNDKKQKKLKICYFGNKISKFKYQYKDF</sequence>
<dbReference type="RefSeq" id="WP_425326533.1">
    <property type="nucleotide sequence ID" value="NZ_JAHBAJ020000030.1"/>
</dbReference>
<dbReference type="EMBL" id="JAHBAJ020000030">
    <property type="protein sequence ID" value="MCG3566939.1"/>
    <property type="molecule type" value="Genomic_DNA"/>
</dbReference>
<proteinExistence type="predicted"/>
<evidence type="ECO:0000313" key="1">
    <source>
        <dbReference type="EMBL" id="MCG3566939.1"/>
    </source>
</evidence>
<protein>
    <submittedName>
        <fullName evidence="1">Uncharacterized protein</fullName>
    </submittedName>
</protein>
<name>A0ABS9M3T8_9MOLU</name>
<keyword evidence="2" id="KW-1185">Reference proteome</keyword>
<gene>
    <name evidence="1" type="ORF">KHD59_002385</name>
</gene>
<dbReference type="Proteomes" id="UP001196848">
    <property type="component" value="Unassembled WGS sequence"/>
</dbReference>
<reference evidence="1" key="1">
    <citation type="submission" date="2022-02" db="EMBL/GenBank/DDBJ databases">
        <title>Draft genome sequence of Candidatus Phytoplasma australasia strain SS02 associated with sesame phyllody disease.</title>
        <authorList>
            <person name="Ranebennur H."/>
            <person name="Kirdat K."/>
            <person name="Tiwarekar B."/>
            <person name="Rawat K."/>
            <person name="Chelam C."/>
            <person name="Solanke A."/>
            <person name="Yadav R."/>
            <person name="Singh K."/>
            <person name="Yadav A."/>
            <person name="Rao G.P."/>
        </authorList>
    </citation>
    <scope>NUCLEOTIDE SEQUENCE [LARGE SCALE GENOMIC DNA]</scope>
    <source>
        <strain evidence="1">SS02</strain>
    </source>
</reference>